<gene>
    <name evidence="2" type="ORF">FDA94_15960</name>
</gene>
<proteinExistence type="predicted"/>
<keyword evidence="3" id="KW-1185">Reference proteome</keyword>
<name>A0A4U3MFY4_9ACTN</name>
<keyword evidence="1" id="KW-0732">Signal</keyword>
<dbReference type="Proteomes" id="UP000308705">
    <property type="component" value="Unassembled WGS sequence"/>
</dbReference>
<sequence>MIGTLLMAGLLALSAPAGGSAGRDGGTLDGFAITHVPAATGPSVSDFESEWEDVTFATRVWERETPDGHQADLRVAVLRGEGLTDLPSLREFLTEYDERETWDLTEFSKDGTPGLATETEAFWLDSPGVALTVRITENPLTTDDLMDVVRGISG</sequence>
<evidence type="ECO:0000313" key="2">
    <source>
        <dbReference type="EMBL" id="TKK87680.1"/>
    </source>
</evidence>
<feature type="signal peptide" evidence="1">
    <location>
        <begin position="1"/>
        <end position="17"/>
    </location>
</feature>
<dbReference type="AlphaFoldDB" id="A0A4U3MFY4"/>
<protein>
    <submittedName>
        <fullName evidence="2">Uncharacterized protein</fullName>
    </submittedName>
</protein>
<feature type="chain" id="PRO_5039232653" evidence="1">
    <location>
        <begin position="18"/>
        <end position="154"/>
    </location>
</feature>
<dbReference type="RefSeq" id="WP_137247855.1">
    <property type="nucleotide sequence ID" value="NZ_SZQA01000014.1"/>
</dbReference>
<organism evidence="2 3">
    <name type="scientific">Herbidospora galbida</name>
    <dbReference type="NCBI Taxonomy" id="2575442"/>
    <lineage>
        <taxon>Bacteria</taxon>
        <taxon>Bacillati</taxon>
        <taxon>Actinomycetota</taxon>
        <taxon>Actinomycetes</taxon>
        <taxon>Streptosporangiales</taxon>
        <taxon>Streptosporangiaceae</taxon>
        <taxon>Herbidospora</taxon>
    </lineage>
</organism>
<comment type="caution">
    <text evidence="2">The sequence shown here is derived from an EMBL/GenBank/DDBJ whole genome shotgun (WGS) entry which is preliminary data.</text>
</comment>
<reference evidence="2 3" key="1">
    <citation type="submission" date="2019-04" db="EMBL/GenBank/DDBJ databases">
        <title>Herbidospora sp. NEAU-GS14.nov., a novel actinomycete isolated from soil.</title>
        <authorList>
            <person name="Han L."/>
        </authorList>
    </citation>
    <scope>NUCLEOTIDE SEQUENCE [LARGE SCALE GENOMIC DNA]</scope>
    <source>
        <strain evidence="2 3">NEAU-GS14</strain>
    </source>
</reference>
<evidence type="ECO:0000313" key="3">
    <source>
        <dbReference type="Proteomes" id="UP000308705"/>
    </source>
</evidence>
<dbReference type="EMBL" id="SZQA01000014">
    <property type="protein sequence ID" value="TKK87680.1"/>
    <property type="molecule type" value="Genomic_DNA"/>
</dbReference>
<evidence type="ECO:0000256" key="1">
    <source>
        <dbReference type="SAM" id="SignalP"/>
    </source>
</evidence>
<accession>A0A4U3MFY4</accession>
<dbReference type="OrthoDB" id="5146724at2"/>